<evidence type="ECO:0000313" key="11">
    <source>
        <dbReference type="EMBL" id="ETW21006.1"/>
    </source>
</evidence>
<evidence type="ECO:0000256" key="1">
    <source>
        <dbReference type="ARBA" id="ARBA00012513"/>
    </source>
</evidence>
<evidence type="ECO:0000256" key="2">
    <source>
        <dbReference type="ARBA" id="ARBA00022527"/>
    </source>
</evidence>
<protein>
    <recommendedName>
        <fullName evidence="1">non-specific serine/threonine protein kinase</fullName>
        <ecNumber evidence="1">2.7.11.1</ecNumber>
    </recommendedName>
</protein>
<comment type="catalytic activity">
    <reaction evidence="7">
        <text>L-threonyl-[protein] + ATP = O-phospho-L-threonyl-[protein] + ADP + H(+)</text>
        <dbReference type="Rhea" id="RHEA:46608"/>
        <dbReference type="Rhea" id="RHEA-COMP:11060"/>
        <dbReference type="Rhea" id="RHEA-COMP:11605"/>
        <dbReference type="ChEBI" id="CHEBI:15378"/>
        <dbReference type="ChEBI" id="CHEBI:30013"/>
        <dbReference type="ChEBI" id="CHEBI:30616"/>
        <dbReference type="ChEBI" id="CHEBI:61977"/>
        <dbReference type="ChEBI" id="CHEBI:456216"/>
        <dbReference type="EC" id="2.7.11.1"/>
    </reaction>
</comment>
<dbReference type="SUPFAM" id="SSF56112">
    <property type="entry name" value="Protein kinase-like (PK-like)"/>
    <property type="match status" value="1"/>
</dbReference>
<name>A0A024VDV5_PLAFA</name>
<keyword evidence="9" id="KW-1133">Transmembrane helix</keyword>
<dbReference type="AlphaFoldDB" id="A0A024VDV5"/>
<dbReference type="SMART" id="SM00220">
    <property type="entry name" value="S_TKc"/>
    <property type="match status" value="1"/>
</dbReference>
<keyword evidence="4" id="KW-0547">Nucleotide-binding</keyword>
<dbReference type="FunFam" id="1.10.510.10:FF:000367">
    <property type="entry name" value="Serine/threonine protein kinase"/>
    <property type="match status" value="1"/>
</dbReference>
<dbReference type="Proteomes" id="UP000030690">
    <property type="component" value="Unassembled WGS sequence"/>
</dbReference>
<evidence type="ECO:0000256" key="7">
    <source>
        <dbReference type="ARBA" id="ARBA00047899"/>
    </source>
</evidence>
<evidence type="ECO:0000256" key="4">
    <source>
        <dbReference type="ARBA" id="ARBA00022741"/>
    </source>
</evidence>
<dbReference type="Pfam" id="PF00069">
    <property type="entry name" value="Pkinase"/>
    <property type="match status" value="1"/>
</dbReference>
<dbReference type="GO" id="GO:0005524">
    <property type="term" value="F:ATP binding"/>
    <property type="evidence" value="ECO:0007669"/>
    <property type="project" value="UniProtKB-KW"/>
</dbReference>
<evidence type="ECO:0000256" key="9">
    <source>
        <dbReference type="SAM" id="Phobius"/>
    </source>
</evidence>
<dbReference type="Gene3D" id="1.10.510.10">
    <property type="entry name" value="Transferase(Phosphotransferase) domain 1"/>
    <property type="match status" value="1"/>
</dbReference>
<reference evidence="11 12" key="2">
    <citation type="submission" date="2013-02" db="EMBL/GenBank/DDBJ databases">
        <title>The Genome Sequence of Plasmodium falciparum Vietnam Oak-Knoll (FVO).</title>
        <authorList>
            <consortium name="The Broad Institute Genome Sequencing Platform"/>
            <consortium name="The Broad Institute Genome Sequencing Center for Infectious Disease"/>
            <person name="Neafsey D."/>
            <person name="Cheeseman I."/>
            <person name="Volkman S."/>
            <person name="Adams J."/>
            <person name="Walker B."/>
            <person name="Young S.K."/>
            <person name="Zeng Q."/>
            <person name="Gargeya S."/>
            <person name="Fitzgerald M."/>
            <person name="Haas B."/>
            <person name="Abouelleil A."/>
            <person name="Alvarado L."/>
            <person name="Arachchi H.M."/>
            <person name="Berlin A.M."/>
            <person name="Chapman S.B."/>
            <person name="Dewar J."/>
            <person name="Goldberg J."/>
            <person name="Griggs A."/>
            <person name="Gujja S."/>
            <person name="Hansen M."/>
            <person name="Howarth C."/>
            <person name="Imamovic A."/>
            <person name="Larimer J."/>
            <person name="McCowan C."/>
            <person name="Murphy C."/>
            <person name="Neiman D."/>
            <person name="Pearson M."/>
            <person name="Priest M."/>
            <person name="Roberts A."/>
            <person name="Saif S."/>
            <person name="Shea T."/>
            <person name="Sisk P."/>
            <person name="Sykes S."/>
            <person name="Wortman J."/>
            <person name="Nusbaum C."/>
            <person name="Birren B."/>
        </authorList>
    </citation>
    <scope>NUCLEOTIDE SEQUENCE [LARGE SCALE GENOMIC DNA]</scope>
    <source>
        <strain evidence="12">Vietnam Oak-Knoll (FVO)</strain>
    </source>
</reference>
<dbReference type="PROSITE" id="PS50011">
    <property type="entry name" value="PROTEIN_KINASE_DOM"/>
    <property type="match status" value="1"/>
</dbReference>
<proteinExistence type="predicted"/>
<keyword evidence="9" id="KW-0812">Transmembrane</keyword>
<dbReference type="SMR" id="A0A024VDV5"/>
<keyword evidence="2 11" id="KW-0723">Serine/threonine-protein kinase</keyword>
<feature type="domain" description="Protein kinase" evidence="10">
    <location>
        <begin position="262"/>
        <end position="626"/>
    </location>
</feature>
<accession>A0A024VDV5</accession>
<evidence type="ECO:0000256" key="3">
    <source>
        <dbReference type="ARBA" id="ARBA00022679"/>
    </source>
</evidence>
<comment type="catalytic activity">
    <reaction evidence="8">
        <text>L-seryl-[protein] + ATP = O-phospho-L-seryl-[protein] + ADP + H(+)</text>
        <dbReference type="Rhea" id="RHEA:17989"/>
        <dbReference type="Rhea" id="RHEA-COMP:9863"/>
        <dbReference type="Rhea" id="RHEA-COMP:11604"/>
        <dbReference type="ChEBI" id="CHEBI:15378"/>
        <dbReference type="ChEBI" id="CHEBI:29999"/>
        <dbReference type="ChEBI" id="CHEBI:30616"/>
        <dbReference type="ChEBI" id="CHEBI:83421"/>
        <dbReference type="ChEBI" id="CHEBI:456216"/>
        <dbReference type="EC" id="2.7.11.1"/>
    </reaction>
</comment>
<dbReference type="OrthoDB" id="4062651at2759"/>
<keyword evidence="5 11" id="KW-0418">Kinase</keyword>
<organism evidence="11 12">
    <name type="scientific">Plasmodium falciparum Vietnam Oak-Knoll</name>
    <name type="common">FVO</name>
    <dbReference type="NCBI Taxonomy" id="1036723"/>
    <lineage>
        <taxon>Eukaryota</taxon>
        <taxon>Sar</taxon>
        <taxon>Alveolata</taxon>
        <taxon>Apicomplexa</taxon>
        <taxon>Aconoidasida</taxon>
        <taxon>Haemosporida</taxon>
        <taxon>Plasmodiidae</taxon>
        <taxon>Plasmodium</taxon>
        <taxon>Plasmodium (Laverania)</taxon>
    </lineage>
</organism>
<dbReference type="InterPro" id="IPR008266">
    <property type="entry name" value="Tyr_kinase_AS"/>
</dbReference>
<dbReference type="PROSITE" id="PS00109">
    <property type="entry name" value="PROTEIN_KINASE_TYR"/>
    <property type="match status" value="1"/>
</dbReference>
<dbReference type="InterPro" id="IPR011009">
    <property type="entry name" value="Kinase-like_dom_sf"/>
</dbReference>
<evidence type="ECO:0000256" key="5">
    <source>
        <dbReference type="ARBA" id="ARBA00022777"/>
    </source>
</evidence>
<dbReference type="PANTHER" id="PTHR24343">
    <property type="entry name" value="SERINE/THREONINE KINASE"/>
    <property type="match status" value="1"/>
</dbReference>
<keyword evidence="6" id="KW-0067">ATP-binding</keyword>
<feature type="transmembrane region" description="Helical" evidence="9">
    <location>
        <begin position="12"/>
        <end position="33"/>
    </location>
</feature>
<keyword evidence="3" id="KW-0808">Transferase</keyword>
<dbReference type="InterPro" id="IPR000719">
    <property type="entry name" value="Prot_kinase_dom"/>
</dbReference>
<keyword evidence="9" id="KW-0472">Membrane</keyword>
<dbReference type="GO" id="GO:0004674">
    <property type="term" value="F:protein serine/threonine kinase activity"/>
    <property type="evidence" value="ECO:0007669"/>
    <property type="project" value="UniProtKB-KW"/>
</dbReference>
<dbReference type="PANTHER" id="PTHR24343:SF466">
    <property type="entry name" value="AMP-ACTIVATED PROTEIN KINASE ALPHA SUBUNIT, ISOFORM A"/>
    <property type="match status" value="1"/>
</dbReference>
<dbReference type="EC" id="2.7.11.1" evidence="1"/>
<sequence>MLNMIQKKKNLFLRSILIKFIIISFLGILYLFFYNVEVLEDKETNNLELIVNESRYLAESRKDLEKKGDKPNNINVDNFGVRGSKNKCAINSEERRGNNCEGISKLFVGCTKGLKKFWNKISCDPLCIEKNDSNSDNNYNNDNNIQNNTCSVNNDLLKNEFEIKDVNVKEVDDDIISRDMNKNCVNEINNMNKEKDSKIIYTWDLGRESLGKLLDSSKNFSINGVKYDDWETTPIPTCGASRVMEKCQKMYKVVIKPKEKDDKVDNKIKMGNCNDCDKIKGKDNNEEEGDEIKLFMKKVPIDVWVKQYDLMKEYDGEYLSVGENFVMESVVLAFLNEYHPGIAPKFYKFLYEPDMNNDLNNKCDEKNKYVLHIDRNLDTFNERLREEVNNNKKGYVVMVCEFFGEDIFDYTISEKERMGTEEWFEDVKKILFKSLKLLIRLHDVGITHLDLTPENVLITKNFDIRFCDFGKSAPVYTTKLRHTKEMNKMILFESCQPNIGKNPNTPPECWDLFLKYESLNVEDPLEYLKTIKDPEERKIYYFDVRSADKYMLGIFFIFLWNDGYLWDSAEMEDDDYSKFVKSDMNFDSFELTKSWPEGLKVILKQLLDENNRKNLNFNDLVIHPWWSYKN</sequence>
<evidence type="ECO:0000256" key="6">
    <source>
        <dbReference type="ARBA" id="ARBA00022840"/>
    </source>
</evidence>
<gene>
    <name evidence="11" type="ORF">PFFVO_00012</name>
</gene>
<evidence type="ECO:0000259" key="10">
    <source>
        <dbReference type="PROSITE" id="PS50011"/>
    </source>
</evidence>
<dbReference type="EMBL" id="KI925007">
    <property type="protein sequence ID" value="ETW21006.1"/>
    <property type="molecule type" value="Genomic_DNA"/>
</dbReference>
<evidence type="ECO:0000256" key="8">
    <source>
        <dbReference type="ARBA" id="ARBA00048679"/>
    </source>
</evidence>
<evidence type="ECO:0000313" key="12">
    <source>
        <dbReference type="Proteomes" id="UP000030690"/>
    </source>
</evidence>
<reference evidence="11 12" key="1">
    <citation type="submission" date="2013-02" db="EMBL/GenBank/DDBJ databases">
        <title>The Genome Annotation of Plasmodium falciparum Vietnam Oak-Knoll (FVO).</title>
        <authorList>
            <consortium name="The Broad Institute Genome Sequencing Platform"/>
            <consortium name="The Broad Institute Genome Sequencing Center for Infectious Disease"/>
            <person name="Neafsey D."/>
            <person name="Hoffman S."/>
            <person name="Volkman S."/>
            <person name="Rosenthal P."/>
            <person name="Walker B."/>
            <person name="Young S.K."/>
            <person name="Zeng Q."/>
            <person name="Gargeya S."/>
            <person name="Fitzgerald M."/>
            <person name="Haas B."/>
            <person name="Abouelleil A."/>
            <person name="Allen A.W."/>
            <person name="Alvarado L."/>
            <person name="Arachchi H.M."/>
            <person name="Berlin A.M."/>
            <person name="Chapman S.B."/>
            <person name="Gainer-Dewar J."/>
            <person name="Goldberg J."/>
            <person name="Griggs A."/>
            <person name="Gujja S."/>
            <person name="Hansen M."/>
            <person name="Howarth C."/>
            <person name="Imamovic A."/>
            <person name="Ireland A."/>
            <person name="Larimer J."/>
            <person name="McCowan C."/>
            <person name="Murphy C."/>
            <person name="Pearson M."/>
            <person name="Poon T.W."/>
            <person name="Priest M."/>
            <person name="Roberts A."/>
            <person name="Saif S."/>
            <person name="Shea T."/>
            <person name="Sisk P."/>
            <person name="Sykes S."/>
            <person name="Wortman J."/>
            <person name="Nusbaum C."/>
            <person name="Birren B."/>
        </authorList>
    </citation>
    <scope>NUCLEOTIDE SEQUENCE [LARGE SCALE GENOMIC DNA]</scope>
    <source>
        <strain evidence="12">Vietnam Oak-Knoll (FVO)</strain>
    </source>
</reference>